<dbReference type="CDD" id="cd06261">
    <property type="entry name" value="TM_PBP2"/>
    <property type="match status" value="1"/>
</dbReference>
<dbReference type="AlphaFoldDB" id="A0A212RKQ4"/>
<evidence type="ECO:0000256" key="7">
    <source>
        <dbReference type="RuleBase" id="RU363032"/>
    </source>
</evidence>
<dbReference type="InterPro" id="IPR035906">
    <property type="entry name" value="MetI-like_sf"/>
</dbReference>
<feature type="domain" description="ABC transmembrane type-1" evidence="8">
    <location>
        <begin position="109"/>
        <end position="289"/>
    </location>
</feature>
<dbReference type="GO" id="GO:0005886">
    <property type="term" value="C:plasma membrane"/>
    <property type="evidence" value="ECO:0007669"/>
    <property type="project" value="UniProtKB-SubCell"/>
</dbReference>
<evidence type="ECO:0000313" key="10">
    <source>
        <dbReference type="Proteomes" id="UP000197065"/>
    </source>
</evidence>
<sequence>MGTTATASPRAGRTNAPKHAPSRMFRLWAAILGALPKLFWTCLSIAFFAGIWEFLWYIGWADPRLLPPPHIFLGNFAEQAQFFNTAERWTIGVDASAGPSPTMAVLLTIMATILRVLAGLLLATVASLMLGIAIRYWAPVEKLVLPTVTLLAPVSPVAWLPVAIFLFGIGNKPAVFMVFVALFFTMVLATISQIDSVNRNYINVGRIMGATRRQIFLRVILPAILPGLLVVLRLNLFGAWMVVLIAEATGVGYGLGQVIMMARNTFNPGLVFFTIVIIGVIGSVFDFTLRAVQARVLYWVPKGQASMGGG</sequence>
<dbReference type="EMBL" id="FYEH01000010">
    <property type="protein sequence ID" value="SNB73064.1"/>
    <property type="molecule type" value="Genomic_DNA"/>
</dbReference>
<keyword evidence="5 7" id="KW-1133">Transmembrane helix</keyword>
<feature type="transmembrane region" description="Helical" evidence="7">
    <location>
        <begin position="104"/>
        <end position="131"/>
    </location>
</feature>
<dbReference type="InterPro" id="IPR000515">
    <property type="entry name" value="MetI-like"/>
</dbReference>
<keyword evidence="6 7" id="KW-0472">Membrane</keyword>
<comment type="similarity">
    <text evidence="7">Belongs to the binding-protein-dependent transport system permease family.</text>
</comment>
<accession>A0A212RKQ4</accession>
<feature type="transmembrane region" description="Helical" evidence="7">
    <location>
        <begin position="143"/>
        <end position="168"/>
    </location>
</feature>
<dbReference type="PANTHER" id="PTHR30151:SF0">
    <property type="entry name" value="ABC TRANSPORTER PERMEASE PROTEIN MJ0413-RELATED"/>
    <property type="match status" value="1"/>
</dbReference>
<dbReference type="Proteomes" id="UP000197065">
    <property type="component" value="Unassembled WGS sequence"/>
</dbReference>
<dbReference type="PROSITE" id="PS50928">
    <property type="entry name" value="ABC_TM1"/>
    <property type="match status" value="1"/>
</dbReference>
<dbReference type="PANTHER" id="PTHR30151">
    <property type="entry name" value="ALKANE SULFONATE ABC TRANSPORTER-RELATED, MEMBRANE SUBUNIT"/>
    <property type="match status" value="1"/>
</dbReference>
<evidence type="ECO:0000313" key="9">
    <source>
        <dbReference type="EMBL" id="SNB73064.1"/>
    </source>
</evidence>
<dbReference type="Pfam" id="PF00528">
    <property type="entry name" value="BPD_transp_1"/>
    <property type="match status" value="1"/>
</dbReference>
<protein>
    <submittedName>
        <fullName evidence="9">NitT/TauT family transport system permease protein</fullName>
    </submittedName>
</protein>
<dbReference type="Gene3D" id="1.10.3720.10">
    <property type="entry name" value="MetI-like"/>
    <property type="match status" value="1"/>
</dbReference>
<feature type="transmembrane region" description="Helical" evidence="7">
    <location>
        <begin position="269"/>
        <end position="289"/>
    </location>
</feature>
<evidence type="ECO:0000256" key="3">
    <source>
        <dbReference type="ARBA" id="ARBA00022475"/>
    </source>
</evidence>
<gene>
    <name evidence="9" type="ORF">SAMN07250955_11050</name>
</gene>
<evidence type="ECO:0000256" key="4">
    <source>
        <dbReference type="ARBA" id="ARBA00022692"/>
    </source>
</evidence>
<evidence type="ECO:0000256" key="6">
    <source>
        <dbReference type="ARBA" id="ARBA00023136"/>
    </source>
</evidence>
<keyword evidence="2 7" id="KW-0813">Transport</keyword>
<evidence type="ECO:0000259" key="8">
    <source>
        <dbReference type="PROSITE" id="PS50928"/>
    </source>
</evidence>
<dbReference type="SUPFAM" id="SSF161098">
    <property type="entry name" value="MetI-like"/>
    <property type="match status" value="1"/>
</dbReference>
<evidence type="ECO:0000256" key="1">
    <source>
        <dbReference type="ARBA" id="ARBA00004651"/>
    </source>
</evidence>
<keyword evidence="4 7" id="KW-0812">Transmembrane</keyword>
<reference evidence="9 10" key="1">
    <citation type="submission" date="2017-06" db="EMBL/GenBank/DDBJ databases">
        <authorList>
            <person name="Kim H.J."/>
            <person name="Triplett B.A."/>
        </authorList>
    </citation>
    <scope>NUCLEOTIDE SEQUENCE [LARGE SCALE GENOMIC DNA]</scope>
    <source>
        <strain evidence="9 10">B29T1</strain>
    </source>
</reference>
<feature type="transmembrane region" description="Helical" evidence="7">
    <location>
        <begin position="215"/>
        <end position="234"/>
    </location>
</feature>
<dbReference type="GO" id="GO:0055085">
    <property type="term" value="P:transmembrane transport"/>
    <property type="evidence" value="ECO:0007669"/>
    <property type="project" value="InterPro"/>
</dbReference>
<organism evidence="9 10">
    <name type="scientific">Arboricoccus pini</name>
    <dbReference type="NCBI Taxonomy" id="1963835"/>
    <lineage>
        <taxon>Bacteria</taxon>
        <taxon>Pseudomonadati</taxon>
        <taxon>Pseudomonadota</taxon>
        <taxon>Alphaproteobacteria</taxon>
        <taxon>Geminicoccales</taxon>
        <taxon>Geminicoccaceae</taxon>
        <taxon>Arboricoccus</taxon>
    </lineage>
</organism>
<keyword evidence="10" id="KW-1185">Reference proteome</keyword>
<feature type="transmembrane region" description="Helical" evidence="7">
    <location>
        <begin position="240"/>
        <end position="262"/>
    </location>
</feature>
<evidence type="ECO:0000256" key="5">
    <source>
        <dbReference type="ARBA" id="ARBA00022989"/>
    </source>
</evidence>
<feature type="transmembrane region" description="Helical" evidence="7">
    <location>
        <begin position="27"/>
        <end position="58"/>
    </location>
</feature>
<comment type="subcellular location">
    <subcellularLocation>
        <location evidence="1 7">Cell membrane</location>
        <topology evidence="1 7">Multi-pass membrane protein</topology>
    </subcellularLocation>
</comment>
<feature type="transmembrane region" description="Helical" evidence="7">
    <location>
        <begin position="174"/>
        <end position="194"/>
    </location>
</feature>
<keyword evidence="3" id="KW-1003">Cell membrane</keyword>
<evidence type="ECO:0000256" key="2">
    <source>
        <dbReference type="ARBA" id="ARBA00022448"/>
    </source>
</evidence>
<proteinExistence type="inferred from homology"/>
<name>A0A212RKQ4_9PROT</name>